<keyword evidence="2" id="KW-1185">Reference proteome</keyword>
<gene>
    <name evidence="1" type="ORF">CEQ51_22410</name>
</gene>
<organism evidence="1 2">
    <name type="scientific">Pseudomonas thivervalensis</name>
    <dbReference type="NCBI Taxonomy" id="86265"/>
    <lineage>
        <taxon>Bacteria</taxon>
        <taxon>Pseudomonadati</taxon>
        <taxon>Pseudomonadota</taxon>
        <taxon>Gammaproteobacteria</taxon>
        <taxon>Pseudomonadales</taxon>
        <taxon>Pseudomonadaceae</taxon>
        <taxon>Pseudomonas</taxon>
    </lineage>
</organism>
<name>A0A176NRG3_9PSED</name>
<dbReference type="GeneID" id="301221175"/>
<proteinExistence type="predicted"/>
<dbReference type="InterPro" id="IPR050708">
    <property type="entry name" value="T6SS_VgrG/RHS"/>
</dbReference>
<reference evidence="2" key="1">
    <citation type="journal article" date="2021" name="Front. Microbiol.">
        <title>Genomic Analysis of the 1-Aminocyclopropane-1-Carboxylate Deaminase-Producing Pseudomonas thivervalensis SC5 Reveals Its Multifaceted Roles in Soil and in Beneficial Interactions With Plants.</title>
        <authorList>
            <person name="Nascimento F.X."/>
            <person name="Uron P."/>
            <person name="Glick B.R."/>
            <person name="Giachini A."/>
            <person name="Rossi M.J."/>
        </authorList>
    </citation>
    <scope>NUCLEOTIDE SEQUENCE [LARGE SCALE GENOMIC DNA]</scope>
    <source>
        <strain evidence="2">PLM3</strain>
    </source>
</reference>
<dbReference type="InterPro" id="IPR022385">
    <property type="entry name" value="Rhs_assc_core"/>
</dbReference>
<dbReference type="EMBL" id="CP022202">
    <property type="protein sequence ID" value="AXA62714.1"/>
    <property type="molecule type" value="Genomic_DNA"/>
</dbReference>
<sequence>MSAIHFRTPSIVAVDGRGLPVRQTVYLRDQACDSTTALISRLRHNVVGQLVEQRDPRLCDHATLPNQATCYTLADDALRTDSVDAGWRLVLPGPAGETLQRWDERGSHWQIAYDPQLRPLTVEEQHQVEIETFIYADASADASHNLRGQLLALADASGVLSRESYGLLGQALEETRTFHDGRVFNSRWIFGPSGAVLEQTDAGEHQRQSHYDVAGQLTQVRLRLKSQNDWQPVLHNARYNAAGQIIEQHAGNGVVSYWTYDPANASLVRQCAKKGQAPALQDFEYVHDPMGNVTRILDHAFTPTHFANQRVDGHRAFSYDSLYRLLSASGYDDGPPSDTPGLPQPTDPNHRLNYLQTYEYDHGGNLTKLQHVRAGASHTRQMYIDPGSNRGVRWTPGDPVPSFDTLFDRHGNLQALLPGQDLQWNARDQPESVTLVDRARGPNDTEQYRYSQGLRVYKRHDIHTPTNSHFQAVHYLPGLEVRTRDNGEQLHVITLDTGPVSVRCLHWVAGKPAGIDGDQLRYGLNDHLGSSLMELDQHAQLISHEGYYPFGATAWMAARSAIEVSYKTVRYSGKEMDASGLYYYGARYYAPWLLRWISADPAGHVDGQNRYAFVENNPLRYVDPDGQHKAEAVITFYSDVISELNKQSRQLLGQLHTIIQQKSALKNLAGNLLGEVVKGVLGFESGVIGGGQVDLVLGETPVIAPYATPGGLIGGNGGGDLFESLADPVISPLGLMGPLIPQTSQLSVEAIDRKLGYPPPAKPIHNWRDVKSELIHPALNSIFNPSFLMTRVMTTWIPILAGAMNMGSRAQEAEDIKHRLTPVKITKIETMLADWKSAIEQRSTLMEAAFDELGTDVIYPRNLLPNVNFMTPAEMLTPIRRSALRYKTQATLANIAQAQRGLAAYREMGTTDNQYLRRQRRTGRR</sequence>
<accession>A0A176NRG3</accession>
<dbReference type="PANTHER" id="PTHR32305">
    <property type="match status" value="1"/>
</dbReference>
<dbReference type="Proteomes" id="UP000251666">
    <property type="component" value="Chromosome"/>
</dbReference>
<dbReference type="NCBIfam" id="TIGR03696">
    <property type="entry name" value="Rhs_assc_core"/>
    <property type="match status" value="1"/>
</dbReference>
<dbReference type="Gene3D" id="2.180.10.10">
    <property type="entry name" value="RHS repeat-associated core"/>
    <property type="match status" value="1"/>
</dbReference>
<evidence type="ECO:0000313" key="1">
    <source>
        <dbReference type="EMBL" id="AXA62714.1"/>
    </source>
</evidence>
<dbReference type="PANTHER" id="PTHR32305:SF15">
    <property type="entry name" value="PROTEIN RHSA-RELATED"/>
    <property type="match status" value="1"/>
</dbReference>
<dbReference type="KEGG" id="pthv:CE140_21860"/>
<dbReference type="RefSeq" id="WP_053124699.1">
    <property type="nucleotide sequence ID" value="NZ_CP022201.1"/>
</dbReference>
<evidence type="ECO:0000313" key="2">
    <source>
        <dbReference type="Proteomes" id="UP000251666"/>
    </source>
</evidence>
<dbReference type="AlphaFoldDB" id="A0A176NRG3"/>
<protein>
    <submittedName>
        <fullName evidence="1">Toxin</fullName>
    </submittedName>
</protein>
<dbReference type="OrthoDB" id="7056038at2"/>